<dbReference type="PANTHER" id="PTHR43019:SF23">
    <property type="entry name" value="PROTEASE DO-LIKE 5, CHLOROPLASTIC"/>
    <property type="match status" value="1"/>
</dbReference>
<evidence type="ECO:0000313" key="3">
    <source>
        <dbReference type="Proteomes" id="UP000807785"/>
    </source>
</evidence>
<dbReference type="SUPFAM" id="SSF50494">
    <property type="entry name" value="Trypsin-like serine proteases"/>
    <property type="match status" value="1"/>
</dbReference>
<dbReference type="AlphaFoldDB" id="A0A9D7HK47"/>
<evidence type="ECO:0000313" key="2">
    <source>
        <dbReference type="EMBL" id="MBK6972667.1"/>
    </source>
</evidence>
<dbReference type="GO" id="GO:0006508">
    <property type="term" value="P:proteolysis"/>
    <property type="evidence" value="ECO:0007669"/>
    <property type="project" value="UniProtKB-KW"/>
</dbReference>
<accession>A0A9D7HK47</accession>
<gene>
    <name evidence="2" type="ORF">IPH26_06830</name>
</gene>
<feature type="signal peptide" evidence="1">
    <location>
        <begin position="1"/>
        <end position="22"/>
    </location>
</feature>
<dbReference type="EMBL" id="JADJEV010000003">
    <property type="protein sequence ID" value="MBK6972667.1"/>
    <property type="molecule type" value="Genomic_DNA"/>
</dbReference>
<keyword evidence="1" id="KW-0732">Signal</keyword>
<sequence>MKTFRTFAVFVLIVCQSPTVLAESVGTRVFAQAAKSIVKVVHGWPTIDTQGSGVVVDENLVATNCHVIRGAPRIYIDAGTNPRIVAKLQYSDTERDLCFLFAADLDAPKVSEISWSVPPPGTRVFAIGAPLGLDLTLSEGIVSGLRQTRSTSVIQTTAAISPGSSGGGLFDETGALVGITTAQMRQGQNLNFAVPLDSLRRWLDAYRVARRGARLAVGASRFPPHVEVSLAPRMYRDPIDSINSSRYVASAIRLTSKYVATVCSAVGVTSWPLKKTQHYVLSNGMYLTQADQSWVIKADLPKDVCIGDIAAVPNQVPSVSIGQSIAVARGDAVFAFVDPMSAKSLAFGIVEETYPADPGYGQLLTVRFSSPIGIGSGVFTQDGKLVGMVARREDGGLIVLNSVEGLLVALQDAASLPQSAPARRKP</sequence>
<organism evidence="2 3">
    <name type="scientific">Candidatus Methylophosphatis roskildensis</name>
    <dbReference type="NCBI Taxonomy" id="2899263"/>
    <lineage>
        <taxon>Bacteria</taxon>
        <taxon>Pseudomonadati</taxon>
        <taxon>Pseudomonadota</taxon>
        <taxon>Betaproteobacteria</taxon>
        <taxon>Nitrosomonadales</taxon>
        <taxon>Sterolibacteriaceae</taxon>
        <taxon>Candidatus Methylophosphatis</taxon>
    </lineage>
</organism>
<evidence type="ECO:0000256" key="1">
    <source>
        <dbReference type="SAM" id="SignalP"/>
    </source>
</evidence>
<comment type="caution">
    <text evidence="2">The sequence shown here is derived from an EMBL/GenBank/DDBJ whole genome shotgun (WGS) entry which is preliminary data.</text>
</comment>
<reference evidence="2" key="1">
    <citation type="submission" date="2020-10" db="EMBL/GenBank/DDBJ databases">
        <title>Connecting structure to function with the recovery of over 1000 high-quality activated sludge metagenome-assembled genomes encoding full-length rRNA genes using long-read sequencing.</title>
        <authorList>
            <person name="Singleton C.M."/>
            <person name="Petriglieri F."/>
            <person name="Kristensen J.M."/>
            <person name="Kirkegaard R.H."/>
            <person name="Michaelsen T.Y."/>
            <person name="Andersen M.H."/>
            <person name="Karst S.M."/>
            <person name="Dueholm M.S."/>
            <person name="Nielsen P.H."/>
            <person name="Albertsen M."/>
        </authorList>
    </citation>
    <scope>NUCLEOTIDE SEQUENCE</scope>
    <source>
        <strain evidence="2">Bjer_18-Q3-R1-45_BAT3C.347</strain>
    </source>
</reference>
<dbReference type="Proteomes" id="UP000807785">
    <property type="component" value="Unassembled WGS sequence"/>
</dbReference>
<dbReference type="GO" id="GO:0004252">
    <property type="term" value="F:serine-type endopeptidase activity"/>
    <property type="evidence" value="ECO:0007669"/>
    <property type="project" value="InterPro"/>
</dbReference>
<dbReference type="InterPro" id="IPR009003">
    <property type="entry name" value="Peptidase_S1_PA"/>
</dbReference>
<keyword evidence="2" id="KW-0645">Protease</keyword>
<dbReference type="InterPro" id="IPR001940">
    <property type="entry name" value="Peptidase_S1C"/>
</dbReference>
<dbReference type="Pfam" id="PF13365">
    <property type="entry name" value="Trypsin_2"/>
    <property type="match status" value="1"/>
</dbReference>
<dbReference type="InterPro" id="IPR043504">
    <property type="entry name" value="Peptidase_S1_PA_chymotrypsin"/>
</dbReference>
<dbReference type="PRINTS" id="PR00834">
    <property type="entry name" value="PROTEASES2C"/>
</dbReference>
<protein>
    <submittedName>
        <fullName evidence="2">Serine protease</fullName>
    </submittedName>
</protein>
<name>A0A9D7HK47_9PROT</name>
<feature type="chain" id="PRO_5038341150" evidence="1">
    <location>
        <begin position="23"/>
        <end position="426"/>
    </location>
</feature>
<dbReference type="Gene3D" id="2.40.10.10">
    <property type="entry name" value="Trypsin-like serine proteases"/>
    <property type="match status" value="2"/>
</dbReference>
<keyword evidence="2" id="KW-0378">Hydrolase</keyword>
<proteinExistence type="predicted"/>
<dbReference type="PANTHER" id="PTHR43019">
    <property type="entry name" value="SERINE ENDOPROTEASE DEGS"/>
    <property type="match status" value="1"/>
</dbReference>